<reference evidence="1" key="1">
    <citation type="submission" date="2021-10" db="EMBL/GenBank/DDBJ databases">
        <title>Melipona bicolor Genome sequencing and assembly.</title>
        <authorList>
            <person name="Araujo N.S."/>
            <person name="Arias M.C."/>
        </authorList>
    </citation>
    <scope>NUCLEOTIDE SEQUENCE</scope>
    <source>
        <strain evidence="1">USP_2M_L1-L4_2017</strain>
        <tissue evidence="1">Whole body</tissue>
    </source>
</reference>
<keyword evidence="2" id="KW-1185">Reference proteome</keyword>
<gene>
    <name evidence="1" type="ORF">K0M31_001798</name>
</gene>
<evidence type="ECO:0000313" key="1">
    <source>
        <dbReference type="EMBL" id="KAK1137285.1"/>
    </source>
</evidence>
<comment type="caution">
    <text evidence="1">The sequence shown here is derived from an EMBL/GenBank/DDBJ whole genome shotgun (WGS) entry which is preliminary data.</text>
</comment>
<accession>A0AA40KY17</accession>
<protein>
    <submittedName>
        <fullName evidence="1">Uncharacterized protein</fullName>
    </submittedName>
</protein>
<dbReference type="AlphaFoldDB" id="A0AA40KY17"/>
<evidence type="ECO:0000313" key="2">
    <source>
        <dbReference type="Proteomes" id="UP001177670"/>
    </source>
</evidence>
<name>A0AA40KY17_9HYME</name>
<sequence length="147" mass="17161">MVFQRGEKSIDHSRSFHLDYLISPPLCCLLFQLPEQFRNLNVTRARCPLTLSRSIHLLFQFLRVSQIEIRRCYTHKNSSTRFCLTYIDLAVYLHTSEPHTQKKVQLIIVRSLSSKSLRQDAQSIIARPNGHAFSDIYARHFASFIIP</sequence>
<dbReference type="EMBL" id="JAHYIQ010000001">
    <property type="protein sequence ID" value="KAK1137285.1"/>
    <property type="molecule type" value="Genomic_DNA"/>
</dbReference>
<dbReference type="Proteomes" id="UP001177670">
    <property type="component" value="Unassembled WGS sequence"/>
</dbReference>
<organism evidence="1 2">
    <name type="scientific">Melipona bicolor</name>
    <dbReference type="NCBI Taxonomy" id="60889"/>
    <lineage>
        <taxon>Eukaryota</taxon>
        <taxon>Metazoa</taxon>
        <taxon>Ecdysozoa</taxon>
        <taxon>Arthropoda</taxon>
        <taxon>Hexapoda</taxon>
        <taxon>Insecta</taxon>
        <taxon>Pterygota</taxon>
        <taxon>Neoptera</taxon>
        <taxon>Endopterygota</taxon>
        <taxon>Hymenoptera</taxon>
        <taxon>Apocrita</taxon>
        <taxon>Aculeata</taxon>
        <taxon>Apoidea</taxon>
        <taxon>Anthophila</taxon>
        <taxon>Apidae</taxon>
        <taxon>Melipona</taxon>
    </lineage>
</organism>
<proteinExistence type="predicted"/>